<dbReference type="EMBL" id="GBRH01274169">
    <property type="protein sequence ID" value="JAD23726.1"/>
    <property type="molecule type" value="Transcribed_RNA"/>
</dbReference>
<protein>
    <submittedName>
        <fullName evidence="1">Uncharacterized protein</fullName>
    </submittedName>
</protein>
<sequence length="28" mass="3153">MERTQKYMTQLAVGGNQIVLTSQKAKMP</sequence>
<reference evidence="1" key="2">
    <citation type="journal article" date="2015" name="Data Brief">
        <title>Shoot transcriptome of the giant reed, Arundo donax.</title>
        <authorList>
            <person name="Barrero R.A."/>
            <person name="Guerrero F.D."/>
            <person name="Moolhuijzen P."/>
            <person name="Goolsby J.A."/>
            <person name="Tidwell J."/>
            <person name="Bellgard S.E."/>
            <person name="Bellgard M.I."/>
        </authorList>
    </citation>
    <scope>NUCLEOTIDE SEQUENCE</scope>
    <source>
        <tissue evidence="1">Shoot tissue taken approximately 20 cm above the soil surface</tissue>
    </source>
</reference>
<dbReference type="AlphaFoldDB" id="A0A0A8YCJ4"/>
<name>A0A0A8YCJ4_ARUDO</name>
<reference evidence="1" key="1">
    <citation type="submission" date="2014-09" db="EMBL/GenBank/DDBJ databases">
        <authorList>
            <person name="Magalhaes I.L.F."/>
            <person name="Oliveira U."/>
            <person name="Santos F.R."/>
            <person name="Vidigal T.H.D.A."/>
            <person name="Brescovit A.D."/>
            <person name="Santos A.J."/>
        </authorList>
    </citation>
    <scope>NUCLEOTIDE SEQUENCE</scope>
    <source>
        <tissue evidence="1">Shoot tissue taken approximately 20 cm above the soil surface</tissue>
    </source>
</reference>
<evidence type="ECO:0000313" key="1">
    <source>
        <dbReference type="EMBL" id="JAD23726.1"/>
    </source>
</evidence>
<organism evidence="1">
    <name type="scientific">Arundo donax</name>
    <name type="common">Giant reed</name>
    <name type="synonym">Donax arundinaceus</name>
    <dbReference type="NCBI Taxonomy" id="35708"/>
    <lineage>
        <taxon>Eukaryota</taxon>
        <taxon>Viridiplantae</taxon>
        <taxon>Streptophyta</taxon>
        <taxon>Embryophyta</taxon>
        <taxon>Tracheophyta</taxon>
        <taxon>Spermatophyta</taxon>
        <taxon>Magnoliopsida</taxon>
        <taxon>Liliopsida</taxon>
        <taxon>Poales</taxon>
        <taxon>Poaceae</taxon>
        <taxon>PACMAD clade</taxon>
        <taxon>Arundinoideae</taxon>
        <taxon>Arundineae</taxon>
        <taxon>Arundo</taxon>
    </lineage>
</organism>
<proteinExistence type="predicted"/>
<accession>A0A0A8YCJ4</accession>